<dbReference type="InterPro" id="IPR009025">
    <property type="entry name" value="RBP11-like_dimer"/>
</dbReference>
<evidence type="ECO:0000256" key="3">
    <source>
        <dbReference type="ARBA" id="ARBA00022679"/>
    </source>
</evidence>
<evidence type="ECO:0000259" key="6">
    <source>
        <dbReference type="Pfam" id="PF13656"/>
    </source>
</evidence>
<name>A0A1I6QWQ3_9EURY</name>
<dbReference type="NCBIfam" id="NF002236">
    <property type="entry name" value="PRK01146.1-5"/>
    <property type="match status" value="1"/>
</dbReference>
<keyword evidence="1 5" id="KW-0240">DNA-directed RNA polymerase</keyword>
<dbReference type="RefSeq" id="WP_050051189.1">
    <property type="nucleotide sequence ID" value="NZ_FOZS01000001.1"/>
</dbReference>
<comment type="function">
    <text evidence="5">DNA-dependent RNA polymerase (RNAP) catalyzes the transcription of DNA into RNA using the four ribonucleoside triphosphates as substrates.</text>
</comment>
<evidence type="ECO:0000313" key="8">
    <source>
        <dbReference type="Proteomes" id="UP000199199"/>
    </source>
</evidence>
<dbReference type="InterPro" id="IPR008193">
    <property type="entry name" value="RNA_pol_Rpb11_13-16kDa_CS"/>
</dbReference>
<keyword evidence="4 5" id="KW-0804">Transcription</keyword>
<evidence type="ECO:0000256" key="2">
    <source>
        <dbReference type="ARBA" id="ARBA00022490"/>
    </source>
</evidence>
<dbReference type="EMBL" id="FOZS01000001">
    <property type="protein sequence ID" value="SFS56947.1"/>
    <property type="molecule type" value="Genomic_DNA"/>
</dbReference>
<dbReference type="CDD" id="cd06927">
    <property type="entry name" value="RNAP_L"/>
    <property type="match status" value="1"/>
</dbReference>
<reference evidence="8" key="1">
    <citation type="submission" date="2016-10" db="EMBL/GenBank/DDBJ databases">
        <authorList>
            <person name="Varghese N."/>
            <person name="Submissions S."/>
        </authorList>
    </citation>
    <scope>NUCLEOTIDE SEQUENCE [LARGE SCALE GENOMIC DNA]</scope>
    <source>
        <strain evidence="8">DSM 22427</strain>
    </source>
</reference>
<keyword evidence="5" id="KW-0548">Nucleotidyltransferase</keyword>
<dbReference type="Pfam" id="PF13656">
    <property type="entry name" value="RNA_pol_L_2"/>
    <property type="match status" value="1"/>
</dbReference>
<dbReference type="InterPro" id="IPR022905">
    <property type="entry name" value="Rpo11-like"/>
</dbReference>
<dbReference type="GO" id="GO:0006351">
    <property type="term" value="P:DNA-templated transcription"/>
    <property type="evidence" value="ECO:0007669"/>
    <property type="project" value="UniProtKB-UniRule"/>
</dbReference>
<sequence>MELRVTERTETELSIEIGGEDHTFMNVLKGTLLEQENVAAATYDVNPEQSGGQTDPILTIKTEPGVDPIDALEESAGTVREKTTSFRNAFEAAV</sequence>
<dbReference type="PROSITE" id="PS01154">
    <property type="entry name" value="RNA_POL_L_13KD"/>
    <property type="match status" value="1"/>
</dbReference>
<proteinExistence type="inferred from homology"/>
<dbReference type="EC" id="2.7.7.6" evidence="5"/>
<dbReference type="OrthoDB" id="24205at2157"/>
<dbReference type="GO" id="GO:0005737">
    <property type="term" value="C:cytoplasm"/>
    <property type="evidence" value="ECO:0007669"/>
    <property type="project" value="UniProtKB-SubCell"/>
</dbReference>
<dbReference type="GO" id="GO:0000428">
    <property type="term" value="C:DNA-directed RNA polymerase complex"/>
    <property type="evidence" value="ECO:0007669"/>
    <property type="project" value="UniProtKB-KW"/>
</dbReference>
<keyword evidence="3 5" id="KW-0808">Transferase</keyword>
<dbReference type="GO" id="GO:0003899">
    <property type="term" value="F:DNA-directed RNA polymerase activity"/>
    <property type="evidence" value="ECO:0007669"/>
    <property type="project" value="UniProtKB-UniRule"/>
</dbReference>
<accession>A0A1I6QWQ3</accession>
<comment type="similarity">
    <text evidence="5">Belongs to the archaeal Rpo11/eukaryotic RPB11/RPC19 RNA polymerase subunit family.</text>
</comment>
<evidence type="ECO:0000256" key="5">
    <source>
        <dbReference type="HAMAP-Rule" id="MF_00261"/>
    </source>
</evidence>
<dbReference type="GO" id="GO:0046983">
    <property type="term" value="F:protein dimerization activity"/>
    <property type="evidence" value="ECO:0007669"/>
    <property type="project" value="InterPro"/>
</dbReference>
<evidence type="ECO:0000313" key="7">
    <source>
        <dbReference type="EMBL" id="SFS56947.1"/>
    </source>
</evidence>
<dbReference type="Gene3D" id="3.30.1360.10">
    <property type="entry name" value="RNA polymerase, RBP11-like subunit"/>
    <property type="match status" value="1"/>
</dbReference>
<keyword evidence="8" id="KW-1185">Reference proteome</keyword>
<dbReference type="SUPFAM" id="SSF55257">
    <property type="entry name" value="RBP11-like subunits of RNA polymerase"/>
    <property type="match status" value="1"/>
</dbReference>
<organism evidence="7 8">
    <name type="scientific">Halostagnicola kamekurae</name>
    <dbReference type="NCBI Taxonomy" id="619731"/>
    <lineage>
        <taxon>Archaea</taxon>
        <taxon>Methanobacteriati</taxon>
        <taxon>Methanobacteriota</taxon>
        <taxon>Stenosarchaea group</taxon>
        <taxon>Halobacteria</taxon>
        <taxon>Halobacteriales</taxon>
        <taxon>Natrialbaceae</taxon>
        <taxon>Halostagnicola</taxon>
    </lineage>
</organism>
<dbReference type="InterPro" id="IPR036603">
    <property type="entry name" value="RBP11-like"/>
</dbReference>
<comment type="subcellular location">
    <subcellularLocation>
        <location evidence="5">Cytoplasm</location>
    </subcellularLocation>
</comment>
<evidence type="ECO:0000256" key="4">
    <source>
        <dbReference type="ARBA" id="ARBA00023163"/>
    </source>
</evidence>
<comment type="catalytic activity">
    <reaction evidence="5">
        <text>RNA(n) + a ribonucleoside 5'-triphosphate = RNA(n+1) + diphosphate</text>
        <dbReference type="Rhea" id="RHEA:21248"/>
        <dbReference type="Rhea" id="RHEA-COMP:14527"/>
        <dbReference type="Rhea" id="RHEA-COMP:17342"/>
        <dbReference type="ChEBI" id="CHEBI:33019"/>
        <dbReference type="ChEBI" id="CHEBI:61557"/>
        <dbReference type="ChEBI" id="CHEBI:140395"/>
        <dbReference type="EC" id="2.7.7.6"/>
    </reaction>
</comment>
<keyword evidence="2 5" id="KW-0963">Cytoplasm</keyword>
<comment type="subunit">
    <text evidence="5">Part of the RNA polymerase complex.</text>
</comment>
<gene>
    <name evidence="5" type="primary">rpo11</name>
    <name evidence="5" type="synonym">rpoL</name>
    <name evidence="7" type="ORF">SAMN04488556_1658</name>
</gene>
<evidence type="ECO:0000256" key="1">
    <source>
        <dbReference type="ARBA" id="ARBA00022478"/>
    </source>
</evidence>
<dbReference type="AlphaFoldDB" id="A0A1I6QWQ3"/>
<dbReference type="GO" id="GO:0003677">
    <property type="term" value="F:DNA binding"/>
    <property type="evidence" value="ECO:0007669"/>
    <property type="project" value="InterPro"/>
</dbReference>
<dbReference type="Proteomes" id="UP000199199">
    <property type="component" value="Unassembled WGS sequence"/>
</dbReference>
<dbReference type="HAMAP" id="MF_00261">
    <property type="entry name" value="RNApol_arch_Rpo11"/>
    <property type="match status" value="1"/>
</dbReference>
<feature type="domain" description="DNA-directed RNA polymerase RBP11-like dimerisation" evidence="6">
    <location>
        <begin position="13"/>
        <end position="88"/>
    </location>
</feature>
<protein>
    <recommendedName>
        <fullName evidence="5">DNA-directed RNA polymerase subunit Rpo11</fullName>
        <ecNumber evidence="5">2.7.7.6</ecNumber>
    </recommendedName>
    <alternativeName>
        <fullName evidence="5">DNA-directed RNA polymerase subunit L</fullName>
    </alternativeName>
</protein>